<dbReference type="InterPro" id="IPR001633">
    <property type="entry name" value="EAL_dom"/>
</dbReference>
<feature type="transmembrane region" description="Helical" evidence="1">
    <location>
        <begin position="220"/>
        <end position="241"/>
    </location>
</feature>
<dbReference type="Gene3D" id="3.20.20.450">
    <property type="entry name" value="EAL domain"/>
    <property type="match status" value="1"/>
</dbReference>
<dbReference type="InterPro" id="IPR000160">
    <property type="entry name" value="GGDEF_dom"/>
</dbReference>
<dbReference type="CDD" id="cd01948">
    <property type="entry name" value="EAL"/>
    <property type="match status" value="1"/>
</dbReference>
<dbReference type="InterPro" id="IPR005330">
    <property type="entry name" value="MHYT_dom"/>
</dbReference>
<evidence type="ECO:0000259" key="3">
    <source>
        <dbReference type="PROSITE" id="PS50113"/>
    </source>
</evidence>
<sequence>MLQHVNESYQVSLVLLSYLISVFASFTSLDLVGRVTSASGKIRKLWLWGGSVAMGLGIWSMHFIAMLALRTPLHTHYHIGTVLISMIFAIAASFVAMYVVSRKKVLPRQLFAGALFMGSGIAGMHYAGIYAMEMSAVIVYNPAIVMLSLGIAYVSSFSALWLAFSFRRERSEKRLFRKICSGMAMGAGISGMHFTGMSAMKFVPDPDDIVYTADLISADLLAYSVGIATFAVLAFTMLGAFMDRQFAQHAAQLAASQQQYKSLFENNSDAVFQMDRNGRFVSVNPAIVQITGYSAECLIDKHVSELLHLKERNEVMARFGRTLSGEAQKFGVSLKHREGRTVELNVTSMPILSEDQVIGIYGIAHDVTEQIQAERKITYLAYHDEMTGLPNRRRFIDMLSTELGRSGETPLAVLIMDVDRFKVVNDSIGQKQGDILIRKLAERVLQALPKGAELARYGSDEFTVILRGVNGAEETERWAQKLLDAVRTPFMIDSREIYLTVTIGISLYPLNGGDYETLLSQADTALLHAKKYGTNQIQQYASEMDFRWEQRLELENGIRKALERDEFELCYQPQYDITGTLVGAEALVRWHHPEMGMISPALFIPAAEESGLIKPLGEWVLREACRQNKLWQMSGLASIRISVNLSIKQFEQPDLADKVAAILRETGLAPQYLELEITETMAMDVDRATRTLHDLKSLGLYVSMDDFGTGYSSLSVLKQFPIDKLKIDQSFVRDLHKDEGSASIVATIVAMAHHLNLKVIAEGVETKEQYDFLREHQCDQIQGFYFSPPLSPAEFARIGKAVV</sequence>
<dbReference type="SMART" id="SM00267">
    <property type="entry name" value="GGDEF"/>
    <property type="match status" value="1"/>
</dbReference>
<dbReference type="Proteomes" id="UP000293142">
    <property type="component" value="Unassembled WGS sequence"/>
</dbReference>
<evidence type="ECO:0000313" key="8">
    <source>
        <dbReference type="Proteomes" id="UP000293142"/>
    </source>
</evidence>
<dbReference type="GO" id="GO:0006355">
    <property type="term" value="P:regulation of DNA-templated transcription"/>
    <property type="evidence" value="ECO:0007669"/>
    <property type="project" value="InterPro"/>
</dbReference>
<dbReference type="FunFam" id="3.20.20.450:FF:000001">
    <property type="entry name" value="Cyclic di-GMP phosphodiesterase yahA"/>
    <property type="match status" value="1"/>
</dbReference>
<dbReference type="SUPFAM" id="SSF55073">
    <property type="entry name" value="Nucleotide cyclase"/>
    <property type="match status" value="1"/>
</dbReference>
<reference evidence="7 8" key="1">
    <citation type="submission" date="2019-02" db="EMBL/GenBank/DDBJ databases">
        <title>Paenibacillus sp. nov., isolated from surface-sterilized tissue of Thalictrum simplex L.</title>
        <authorList>
            <person name="Tuo L."/>
        </authorList>
    </citation>
    <scope>NUCLEOTIDE SEQUENCE [LARGE SCALE GENOMIC DNA]</scope>
    <source>
        <strain evidence="7 8">N2SHLJ1</strain>
    </source>
</reference>
<evidence type="ECO:0000259" key="6">
    <source>
        <dbReference type="PROSITE" id="PS50924"/>
    </source>
</evidence>
<dbReference type="PANTHER" id="PTHR44757:SF2">
    <property type="entry name" value="BIOFILM ARCHITECTURE MAINTENANCE PROTEIN MBAA"/>
    <property type="match status" value="1"/>
</dbReference>
<dbReference type="PROSITE" id="PS50887">
    <property type="entry name" value="GGDEF"/>
    <property type="match status" value="1"/>
</dbReference>
<evidence type="ECO:0000313" key="7">
    <source>
        <dbReference type="EMBL" id="TBL68296.1"/>
    </source>
</evidence>
<dbReference type="PROSITE" id="PS50883">
    <property type="entry name" value="EAL"/>
    <property type="match status" value="1"/>
</dbReference>
<name>A0A4Q9DE85_9BACL</name>
<dbReference type="PROSITE" id="PS50113">
    <property type="entry name" value="PAC"/>
    <property type="match status" value="1"/>
</dbReference>
<dbReference type="GO" id="GO:0016020">
    <property type="term" value="C:membrane"/>
    <property type="evidence" value="ECO:0007669"/>
    <property type="project" value="UniProtKB-UniRule"/>
</dbReference>
<dbReference type="InterPro" id="IPR000700">
    <property type="entry name" value="PAS-assoc_C"/>
</dbReference>
<accession>A0A4Q9DE85</accession>
<feature type="domain" description="PAC" evidence="3">
    <location>
        <begin position="328"/>
        <end position="379"/>
    </location>
</feature>
<feature type="domain" description="PAS" evidence="2">
    <location>
        <begin position="256"/>
        <end position="326"/>
    </location>
</feature>
<dbReference type="InterPro" id="IPR000014">
    <property type="entry name" value="PAS"/>
</dbReference>
<organism evidence="7 8">
    <name type="scientific">Paenibacillus thalictri</name>
    <dbReference type="NCBI Taxonomy" id="2527873"/>
    <lineage>
        <taxon>Bacteria</taxon>
        <taxon>Bacillati</taxon>
        <taxon>Bacillota</taxon>
        <taxon>Bacilli</taxon>
        <taxon>Bacillales</taxon>
        <taxon>Paenibacillaceae</taxon>
        <taxon>Paenibacillus</taxon>
    </lineage>
</organism>
<dbReference type="NCBIfam" id="TIGR00229">
    <property type="entry name" value="sensory_box"/>
    <property type="match status" value="1"/>
</dbReference>
<feature type="transmembrane region" description="Helical" evidence="1">
    <location>
        <begin position="45"/>
        <end position="69"/>
    </location>
</feature>
<dbReference type="Gene3D" id="3.30.450.20">
    <property type="entry name" value="PAS domain"/>
    <property type="match status" value="1"/>
</dbReference>
<dbReference type="InterPro" id="IPR052155">
    <property type="entry name" value="Biofilm_reg_signaling"/>
</dbReference>
<keyword evidence="1" id="KW-0812">Transmembrane</keyword>
<dbReference type="OrthoDB" id="9759607at2"/>
<dbReference type="SMART" id="SM00052">
    <property type="entry name" value="EAL"/>
    <property type="match status" value="1"/>
</dbReference>
<dbReference type="Gene3D" id="3.30.70.270">
    <property type="match status" value="1"/>
</dbReference>
<dbReference type="CDD" id="cd01949">
    <property type="entry name" value="GGDEF"/>
    <property type="match status" value="1"/>
</dbReference>
<keyword evidence="8" id="KW-1185">Reference proteome</keyword>
<dbReference type="EMBL" id="SIRE01000048">
    <property type="protein sequence ID" value="TBL68296.1"/>
    <property type="molecule type" value="Genomic_DNA"/>
</dbReference>
<dbReference type="PROSITE" id="PS50112">
    <property type="entry name" value="PAS"/>
    <property type="match status" value="1"/>
</dbReference>
<feature type="transmembrane region" description="Helical" evidence="1">
    <location>
        <begin position="110"/>
        <end position="132"/>
    </location>
</feature>
<feature type="domain" description="MHYT" evidence="6">
    <location>
        <begin position="9"/>
        <end position="203"/>
    </location>
</feature>
<dbReference type="Pfam" id="PF00563">
    <property type="entry name" value="EAL"/>
    <property type="match status" value="1"/>
</dbReference>
<dbReference type="SUPFAM" id="SSF55785">
    <property type="entry name" value="PYP-like sensor domain (PAS domain)"/>
    <property type="match status" value="1"/>
</dbReference>
<comment type="caution">
    <text evidence="7">The sequence shown here is derived from an EMBL/GenBank/DDBJ whole genome shotgun (WGS) entry which is preliminary data.</text>
</comment>
<dbReference type="Pfam" id="PF00990">
    <property type="entry name" value="GGDEF"/>
    <property type="match status" value="1"/>
</dbReference>
<keyword evidence="1" id="KW-0472">Membrane</keyword>
<dbReference type="InterPro" id="IPR043128">
    <property type="entry name" value="Rev_trsase/Diguanyl_cyclase"/>
</dbReference>
<dbReference type="CDD" id="cd00130">
    <property type="entry name" value="PAS"/>
    <property type="match status" value="1"/>
</dbReference>
<dbReference type="Pfam" id="PF03707">
    <property type="entry name" value="MHYT"/>
    <property type="match status" value="3"/>
</dbReference>
<evidence type="ECO:0000259" key="5">
    <source>
        <dbReference type="PROSITE" id="PS50887"/>
    </source>
</evidence>
<evidence type="ECO:0000259" key="4">
    <source>
        <dbReference type="PROSITE" id="PS50883"/>
    </source>
</evidence>
<dbReference type="InterPro" id="IPR013767">
    <property type="entry name" value="PAS_fold"/>
</dbReference>
<keyword evidence="1" id="KW-1133">Transmembrane helix</keyword>
<gene>
    <name evidence="7" type="ORF">EYB31_38520</name>
</gene>
<evidence type="ECO:0000256" key="1">
    <source>
        <dbReference type="PROSITE-ProRule" id="PRU00244"/>
    </source>
</evidence>
<feature type="transmembrane region" description="Helical" evidence="1">
    <location>
        <begin position="75"/>
        <end position="98"/>
    </location>
</feature>
<evidence type="ECO:0000259" key="2">
    <source>
        <dbReference type="PROSITE" id="PS50112"/>
    </source>
</evidence>
<dbReference type="AlphaFoldDB" id="A0A4Q9DE85"/>
<protein>
    <submittedName>
        <fullName evidence="7">EAL domain-containing protein</fullName>
    </submittedName>
</protein>
<feature type="domain" description="GGDEF" evidence="5">
    <location>
        <begin position="409"/>
        <end position="542"/>
    </location>
</feature>
<dbReference type="Pfam" id="PF00989">
    <property type="entry name" value="PAS"/>
    <property type="match status" value="1"/>
</dbReference>
<feature type="transmembrane region" description="Helical" evidence="1">
    <location>
        <begin position="12"/>
        <end position="33"/>
    </location>
</feature>
<dbReference type="InterPro" id="IPR035965">
    <property type="entry name" value="PAS-like_dom_sf"/>
</dbReference>
<dbReference type="InterPro" id="IPR035919">
    <property type="entry name" value="EAL_sf"/>
</dbReference>
<dbReference type="SUPFAM" id="SSF141868">
    <property type="entry name" value="EAL domain-like"/>
    <property type="match status" value="1"/>
</dbReference>
<dbReference type="PROSITE" id="PS50924">
    <property type="entry name" value="MHYT"/>
    <property type="match status" value="1"/>
</dbReference>
<feature type="transmembrane region" description="Helical" evidence="1">
    <location>
        <begin position="138"/>
        <end position="163"/>
    </location>
</feature>
<dbReference type="PANTHER" id="PTHR44757">
    <property type="entry name" value="DIGUANYLATE CYCLASE DGCP"/>
    <property type="match status" value="1"/>
</dbReference>
<feature type="domain" description="EAL" evidence="4">
    <location>
        <begin position="551"/>
        <end position="803"/>
    </location>
</feature>
<dbReference type="SMART" id="SM00091">
    <property type="entry name" value="PAS"/>
    <property type="match status" value="1"/>
</dbReference>
<proteinExistence type="predicted"/>
<dbReference type="NCBIfam" id="TIGR00254">
    <property type="entry name" value="GGDEF"/>
    <property type="match status" value="1"/>
</dbReference>
<dbReference type="InterPro" id="IPR029787">
    <property type="entry name" value="Nucleotide_cyclase"/>
</dbReference>